<dbReference type="Proteomes" id="UP000309997">
    <property type="component" value="Unassembled WGS sequence"/>
</dbReference>
<gene>
    <name evidence="1" type="ORF">D5086_016757</name>
</gene>
<organism evidence="1 2">
    <name type="scientific">Populus alba</name>
    <name type="common">White poplar</name>
    <dbReference type="NCBI Taxonomy" id="43335"/>
    <lineage>
        <taxon>Eukaryota</taxon>
        <taxon>Viridiplantae</taxon>
        <taxon>Streptophyta</taxon>
        <taxon>Embryophyta</taxon>
        <taxon>Tracheophyta</taxon>
        <taxon>Spermatophyta</taxon>
        <taxon>Magnoliopsida</taxon>
        <taxon>eudicotyledons</taxon>
        <taxon>Gunneridae</taxon>
        <taxon>Pentapetalae</taxon>
        <taxon>rosids</taxon>
        <taxon>fabids</taxon>
        <taxon>Malpighiales</taxon>
        <taxon>Salicaceae</taxon>
        <taxon>Saliceae</taxon>
        <taxon>Populus</taxon>
    </lineage>
</organism>
<accession>A0ACC4BUZ3</accession>
<evidence type="ECO:0000313" key="1">
    <source>
        <dbReference type="EMBL" id="KAL3582425.1"/>
    </source>
</evidence>
<reference evidence="1 2" key="1">
    <citation type="journal article" date="2024" name="Plant Biotechnol. J.">
        <title>Genome and CRISPR/Cas9 system of a widespread forest tree (Populus alba) in the world.</title>
        <authorList>
            <person name="Liu Y.J."/>
            <person name="Jiang P.F."/>
            <person name="Han X.M."/>
            <person name="Li X.Y."/>
            <person name="Wang H.M."/>
            <person name="Wang Y.J."/>
            <person name="Wang X.X."/>
            <person name="Zeng Q.Y."/>
        </authorList>
    </citation>
    <scope>NUCLEOTIDE SEQUENCE [LARGE SCALE GENOMIC DNA]</scope>
    <source>
        <strain evidence="2">cv. PAL-ZL1</strain>
    </source>
</reference>
<proteinExistence type="predicted"/>
<comment type="caution">
    <text evidence="1">The sequence shown here is derived from an EMBL/GenBank/DDBJ whole genome shotgun (WGS) entry which is preliminary data.</text>
</comment>
<keyword evidence="2" id="KW-1185">Reference proteome</keyword>
<protein>
    <submittedName>
        <fullName evidence="1">Uncharacterized protein</fullName>
    </submittedName>
</protein>
<name>A0ACC4BUZ3_POPAL</name>
<dbReference type="EMBL" id="RCHU02000008">
    <property type="protein sequence ID" value="KAL3582425.1"/>
    <property type="molecule type" value="Genomic_DNA"/>
</dbReference>
<sequence length="81" mass="9213">MFVRAGGAAVVNDIEGLLTSSHIEVFLCKKEYYQGHVYQEQWIGGMIDWVKLFMNLVSAWLKADSTQMPPPWKETKMGSFA</sequence>
<evidence type="ECO:0000313" key="2">
    <source>
        <dbReference type="Proteomes" id="UP000309997"/>
    </source>
</evidence>